<name>A0A9X3FPG7_9LACT</name>
<keyword evidence="4 11" id="KW-0540">Nuclease</keyword>
<evidence type="ECO:0000256" key="7">
    <source>
        <dbReference type="ARBA" id="ARBA00022759"/>
    </source>
</evidence>
<comment type="function">
    <text evidence="11">Required for correct processing of both the 5' and 3' ends of 5S rRNA precursor. Cleaves both sides of a double-stranded region yielding mature 5S rRNA in one step.</text>
</comment>
<keyword evidence="9" id="KW-0460">Magnesium</keyword>
<keyword evidence="10 11" id="KW-0694">RNA-binding</keyword>
<dbReference type="PANTHER" id="PTHR39156:SF1">
    <property type="entry name" value="RIBONUCLEASE M5"/>
    <property type="match status" value="1"/>
</dbReference>
<dbReference type="SMART" id="SM00493">
    <property type="entry name" value="TOPRIM"/>
    <property type="match status" value="1"/>
</dbReference>
<dbReference type="SUPFAM" id="SSF110455">
    <property type="entry name" value="Toprim domain"/>
    <property type="match status" value="1"/>
</dbReference>
<dbReference type="HAMAP" id="MF_01469">
    <property type="entry name" value="RNase_M5"/>
    <property type="match status" value="1"/>
</dbReference>
<dbReference type="GO" id="GO:0043822">
    <property type="term" value="F:ribonuclease M5 activity"/>
    <property type="evidence" value="ECO:0007669"/>
    <property type="project" value="UniProtKB-UniRule"/>
</dbReference>
<gene>
    <name evidence="11 14" type="primary">rnmV</name>
    <name evidence="14" type="ORF">OW157_03335</name>
</gene>
<comment type="catalytic activity">
    <reaction evidence="11">
        <text>Endonucleolytic cleavage of RNA, removing 21 and 42 nucleotides, respectively, from the 5'- and 3'-termini of a 5S-rRNA precursor.</text>
        <dbReference type="EC" id="3.1.26.8"/>
    </reaction>
</comment>
<keyword evidence="3 11" id="KW-0698">rRNA processing</keyword>
<dbReference type="Proteomes" id="UP001146670">
    <property type="component" value="Unassembled WGS sequence"/>
</dbReference>
<dbReference type="Pfam" id="PF01751">
    <property type="entry name" value="Toprim"/>
    <property type="match status" value="1"/>
</dbReference>
<dbReference type="Pfam" id="PF13331">
    <property type="entry name" value="DUF4093"/>
    <property type="match status" value="1"/>
</dbReference>
<dbReference type="InterPro" id="IPR025156">
    <property type="entry name" value="RNase_M5_C"/>
</dbReference>
<keyword evidence="7 11" id="KW-0255">Endonuclease</keyword>
<dbReference type="EMBL" id="JAPRFR010000001">
    <property type="protein sequence ID" value="MCZ0725601.1"/>
    <property type="molecule type" value="Genomic_DNA"/>
</dbReference>
<evidence type="ECO:0000259" key="13">
    <source>
        <dbReference type="PROSITE" id="PS50880"/>
    </source>
</evidence>
<dbReference type="FunFam" id="3.40.1360.10:FF:000006">
    <property type="entry name" value="Ribonuclease M5"/>
    <property type="match status" value="1"/>
</dbReference>
<evidence type="ECO:0000256" key="9">
    <source>
        <dbReference type="ARBA" id="ARBA00022842"/>
    </source>
</evidence>
<accession>A0A9X3FPG7</accession>
<dbReference type="AlphaFoldDB" id="A0A9X3FPG7"/>
<feature type="domain" description="Toprim" evidence="13">
    <location>
        <begin position="7"/>
        <end position="90"/>
    </location>
</feature>
<dbReference type="GO" id="GO:0019843">
    <property type="term" value="F:rRNA binding"/>
    <property type="evidence" value="ECO:0007669"/>
    <property type="project" value="UniProtKB-KW"/>
</dbReference>
<evidence type="ECO:0000256" key="8">
    <source>
        <dbReference type="ARBA" id="ARBA00022801"/>
    </source>
</evidence>
<dbReference type="GO" id="GO:0006364">
    <property type="term" value="P:rRNA processing"/>
    <property type="evidence" value="ECO:0007669"/>
    <property type="project" value="UniProtKB-UniRule"/>
</dbReference>
<sequence length="191" mass="21123">MTKERIKQVILVEGRSDTQKLQQYFDVTTIESNGSALDERTLAAIRLAQAQHGVIVFTDPDISGTKIRQKASQAVPGLQHAFLERDEAKPQGKGSLGVEHADYHALKRALSAVYDLATSDRDGKAKITIADLQALHLVGSADARLRRDYLAKELHLGHVNGKQLAKRLALFGISLTQVEECLDRYEEEKHG</sequence>
<keyword evidence="15" id="KW-1185">Reference proteome</keyword>
<comment type="caution">
    <text evidence="14">The sequence shown here is derived from an EMBL/GenBank/DDBJ whole genome shotgun (WGS) entry which is preliminary data.</text>
</comment>
<evidence type="ECO:0000313" key="14">
    <source>
        <dbReference type="EMBL" id="MCZ0725601.1"/>
    </source>
</evidence>
<organism evidence="14 15">
    <name type="scientific">Aerococcus kribbianus</name>
    <dbReference type="NCBI Taxonomy" id="2999064"/>
    <lineage>
        <taxon>Bacteria</taxon>
        <taxon>Bacillati</taxon>
        <taxon>Bacillota</taxon>
        <taxon>Bacilli</taxon>
        <taxon>Lactobacillales</taxon>
        <taxon>Aerococcaceae</taxon>
        <taxon>Aerococcus</taxon>
    </lineage>
</organism>
<dbReference type="PROSITE" id="PS50880">
    <property type="entry name" value="TOPRIM"/>
    <property type="match status" value="1"/>
</dbReference>
<dbReference type="RefSeq" id="WP_268751916.1">
    <property type="nucleotide sequence ID" value="NZ_JAPRFQ010000001.1"/>
</dbReference>
<proteinExistence type="inferred from homology"/>
<dbReference type="CDD" id="cd01027">
    <property type="entry name" value="TOPRIM_RNase_M5_like"/>
    <property type="match status" value="1"/>
</dbReference>
<dbReference type="InterPro" id="IPR034141">
    <property type="entry name" value="TOPRIM_RNase_M5-like"/>
</dbReference>
<reference evidence="14" key="1">
    <citation type="submission" date="2022-12" db="EMBL/GenBank/DDBJ databases">
        <title>Description and comparative metabolic analysis of Aerococcus sp. nov., isolated from the feces of a pig.</title>
        <authorList>
            <person name="Chang Y.-H."/>
        </authorList>
    </citation>
    <scope>NUCLEOTIDE SEQUENCE</scope>
    <source>
        <strain evidence="14">YH-aer222</strain>
    </source>
</reference>
<protein>
    <recommendedName>
        <fullName evidence="11 12">Ribonuclease M5</fullName>
        <ecNumber evidence="11 12">3.1.26.8</ecNumber>
    </recommendedName>
    <alternativeName>
        <fullName evidence="11">RNase M5</fullName>
    </alternativeName>
    <alternativeName>
        <fullName evidence="11">Ribosomal RNA terminal maturase M5</fullName>
    </alternativeName>
</protein>
<evidence type="ECO:0000313" key="15">
    <source>
        <dbReference type="Proteomes" id="UP001146670"/>
    </source>
</evidence>
<dbReference type="EC" id="3.1.26.8" evidence="11 12"/>
<evidence type="ECO:0000256" key="2">
    <source>
        <dbReference type="ARBA" id="ARBA00022517"/>
    </source>
</evidence>
<evidence type="ECO:0000256" key="3">
    <source>
        <dbReference type="ARBA" id="ARBA00022552"/>
    </source>
</evidence>
<dbReference type="InterPro" id="IPR004466">
    <property type="entry name" value="RNase_M5"/>
</dbReference>
<evidence type="ECO:0000256" key="6">
    <source>
        <dbReference type="ARBA" id="ARBA00022730"/>
    </source>
</evidence>
<keyword evidence="6 11" id="KW-0699">rRNA-binding</keyword>
<evidence type="ECO:0000256" key="10">
    <source>
        <dbReference type="ARBA" id="ARBA00022884"/>
    </source>
</evidence>
<evidence type="ECO:0000256" key="11">
    <source>
        <dbReference type="HAMAP-Rule" id="MF_01469"/>
    </source>
</evidence>
<evidence type="ECO:0000256" key="12">
    <source>
        <dbReference type="NCBIfam" id="TIGR00334"/>
    </source>
</evidence>
<keyword evidence="8 11" id="KW-0378">Hydrolase</keyword>
<dbReference type="GO" id="GO:0046872">
    <property type="term" value="F:metal ion binding"/>
    <property type="evidence" value="ECO:0007669"/>
    <property type="project" value="UniProtKB-KW"/>
</dbReference>
<dbReference type="PANTHER" id="PTHR39156">
    <property type="entry name" value="RIBONUCLEASE M5"/>
    <property type="match status" value="1"/>
</dbReference>
<dbReference type="GO" id="GO:0005737">
    <property type="term" value="C:cytoplasm"/>
    <property type="evidence" value="ECO:0007669"/>
    <property type="project" value="UniProtKB-SubCell"/>
</dbReference>
<comment type="subcellular location">
    <subcellularLocation>
        <location evidence="11">Cytoplasm</location>
    </subcellularLocation>
</comment>
<evidence type="ECO:0000256" key="1">
    <source>
        <dbReference type="ARBA" id="ARBA00022490"/>
    </source>
</evidence>
<keyword evidence="5" id="KW-0479">Metal-binding</keyword>
<evidence type="ECO:0000256" key="4">
    <source>
        <dbReference type="ARBA" id="ARBA00022722"/>
    </source>
</evidence>
<dbReference type="Gene3D" id="3.40.1360.10">
    <property type="match status" value="1"/>
</dbReference>
<keyword evidence="1 11" id="KW-0963">Cytoplasm</keyword>
<dbReference type="NCBIfam" id="TIGR00334">
    <property type="entry name" value="5S_RNA_mat_M5"/>
    <property type="match status" value="1"/>
</dbReference>
<comment type="similarity">
    <text evidence="11">Belongs to the ribonuclease M5 family.</text>
</comment>
<dbReference type="InterPro" id="IPR006171">
    <property type="entry name" value="TOPRIM_dom"/>
</dbReference>
<evidence type="ECO:0000256" key="5">
    <source>
        <dbReference type="ARBA" id="ARBA00022723"/>
    </source>
</evidence>
<keyword evidence="2 11" id="KW-0690">Ribosome biogenesis</keyword>